<evidence type="ECO:0008006" key="4">
    <source>
        <dbReference type="Google" id="ProtNLM"/>
    </source>
</evidence>
<sequence>MSSMSFTSRLRLLLILFITPALFISCDTSSSNDDLPENDFLVSDNLKRTITQQQLETFWFFAGVPEAEEFITYDVDVHTVVYNTRDLDGNPIQASGAILVPQGIENPGLLSVQHATIFSNDEAPSVDIGISVTARKAIFASAGYITFLPDYLGYGVTEELLHPYQVESSLAETSKDMILAGLEFIQNRNLTSTEQPVNLIGYSEGAYASLALARLIEESAPVVDIGLLSMGAPIFDISATMDDIIQNPEVTRECVPCYAYFLYTYHQLYDFSRPLSDYFQSPYDQVIADGLFNGEQTSQEVSSSLPESVSDLFTAAFIQRYNDGEETELEQAVAENDLFYIPGARVLLVHGDSDTVAPLFNSSDFEQRALDAGKTNYTFIVEEGANHTEGFIPWGFETLDALGVRSSVLANR</sequence>
<reference evidence="2 3" key="1">
    <citation type="submission" date="2018-05" db="EMBL/GenBank/DDBJ databases">
        <title>Rhodohalobacter halophilus gen. nov., sp. nov., a moderately halophilic member of the family Balneolaceae.</title>
        <authorList>
            <person name="Liu Z.-W."/>
        </authorList>
    </citation>
    <scope>NUCLEOTIDE SEQUENCE [LARGE SCALE GENOMIC DNA]</scope>
    <source>
        <strain evidence="2 3">8A47</strain>
    </source>
</reference>
<keyword evidence="1" id="KW-0732">Signal</keyword>
<dbReference type="EMBL" id="QGGB01000006">
    <property type="protein sequence ID" value="PWN06549.1"/>
    <property type="molecule type" value="Genomic_DNA"/>
</dbReference>
<feature type="signal peptide" evidence="1">
    <location>
        <begin position="1"/>
        <end position="23"/>
    </location>
</feature>
<dbReference type="Gene3D" id="3.40.50.1820">
    <property type="entry name" value="alpha/beta hydrolase"/>
    <property type="match status" value="1"/>
</dbReference>
<dbReference type="SUPFAM" id="SSF53474">
    <property type="entry name" value="alpha/beta-Hydrolases"/>
    <property type="match status" value="1"/>
</dbReference>
<dbReference type="Gene3D" id="1.10.260.160">
    <property type="match status" value="1"/>
</dbReference>
<feature type="chain" id="PRO_5016287102" description="Secretory lipase" evidence="1">
    <location>
        <begin position="24"/>
        <end position="412"/>
    </location>
</feature>
<dbReference type="InterPro" id="IPR029058">
    <property type="entry name" value="AB_hydrolase_fold"/>
</dbReference>
<dbReference type="PANTHER" id="PTHR34853">
    <property type="match status" value="1"/>
</dbReference>
<dbReference type="GO" id="GO:0004806">
    <property type="term" value="F:triacylglycerol lipase activity"/>
    <property type="evidence" value="ECO:0007669"/>
    <property type="project" value="InterPro"/>
</dbReference>
<dbReference type="GO" id="GO:0016042">
    <property type="term" value="P:lipid catabolic process"/>
    <property type="evidence" value="ECO:0007669"/>
    <property type="project" value="InterPro"/>
</dbReference>
<evidence type="ECO:0000313" key="2">
    <source>
        <dbReference type="EMBL" id="PWN06549.1"/>
    </source>
</evidence>
<accession>A0A316TT88</accession>
<gene>
    <name evidence="2" type="ORF">DDZ15_08490</name>
</gene>
<comment type="caution">
    <text evidence="2">The sequence shown here is derived from an EMBL/GenBank/DDBJ whole genome shotgun (WGS) entry which is preliminary data.</text>
</comment>
<keyword evidence="3" id="KW-1185">Reference proteome</keyword>
<dbReference type="AlphaFoldDB" id="A0A316TT88"/>
<dbReference type="Pfam" id="PF03583">
    <property type="entry name" value="LIP"/>
    <property type="match status" value="1"/>
</dbReference>
<protein>
    <recommendedName>
        <fullName evidence="4">Secretory lipase</fullName>
    </recommendedName>
</protein>
<name>A0A316TT88_9BACT</name>
<organism evidence="2 3">
    <name type="scientific">Rhodohalobacter mucosus</name>
    <dbReference type="NCBI Taxonomy" id="2079485"/>
    <lineage>
        <taxon>Bacteria</taxon>
        <taxon>Pseudomonadati</taxon>
        <taxon>Balneolota</taxon>
        <taxon>Balneolia</taxon>
        <taxon>Balneolales</taxon>
        <taxon>Balneolaceae</taxon>
        <taxon>Rhodohalobacter</taxon>
    </lineage>
</organism>
<dbReference type="PANTHER" id="PTHR34853:SF1">
    <property type="entry name" value="LIPASE 5"/>
    <property type="match status" value="1"/>
</dbReference>
<evidence type="ECO:0000313" key="3">
    <source>
        <dbReference type="Proteomes" id="UP000245533"/>
    </source>
</evidence>
<evidence type="ECO:0000256" key="1">
    <source>
        <dbReference type="SAM" id="SignalP"/>
    </source>
</evidence>
<dbReference type="Proteomes" id="UP000245533">
    <property type="component" value="Unassembled WGS sequence"/>
</dbReference>
<dbReference type="InterPro" id="IPR005152">
    <property type="entry name" value="Lipase_secreted"/>
</dbReference>
<proteinExistence type="predicted"/>
<dbReference type="PIRSF" id="PIRSF029171">
    <property type="entry name" value="Esterase_LipA"/>
    <property type="match status" value="1"/>
</dbReference>